<feature type="transmembrane region" description="Helical" evidence="1">
    <location>
        <begin position="12"/>
        <end position="35"/>
    </location>
</feature>
<evidence type="ECO:0000313" key="3">
    <source>
        <dbReference type="Proteomes" id="UP000276349"/>
    </source>
</evidence>
<gene>
    <name evidence="2" type="ORF">EKG35_09305</name>
</gene>
<protein>
    <submittedName>
        <fullName evidence="2">DUF1405 domain-containing protein</fullName>
    </submittedName>
</protein>
<evidence type="ECO:0000256" key="1">
    <source>
        <dbReference type="SAM" id="Phobius"/>
    </source>
</evidence>
<sequence>MRILFTQAWYILTSRLFLTLLLIINFFGTIFGYYWYSSQLSITEPQFLIFVPDSPTASLFFCLAIVGWLLGKHFKLIEALALITLVKYGLWAVVMNLLTLVENGSIGPDGWMLVCSHFLMAVEGILYMSKYRFKPIHIAIAAIWTLHNDIIDYVYGQMPIYRSLQQYADHIGYFTFWLSIVCIFIAFLVYNKREYLQKLQ</sequence>
<evidence type="ECO:0000313" key="2">
    <source>
        <dbReference type="EMBL" id="RTQ93240.1"/>
    </source>
</evidence>
<dbReference type="PANTHER" id="PTHR40042">
    <property type="entry name" value="HYPOTHETICAL MEMBRANE SPANNING PROTEIN"/>
    <property type="match status" value="1"/>
</dbReference>
<comment type="caution">
    <text evidence="2">The sequence shown here is derived from an EMBL/GenBank/DDBJ whole genome shotgun (WGS) entry which is preliminary data.</text>
</comment>
<keyword evidence="1" id="KW-0812">Transmembrane</keyword>
<dbReference type="OrthoDB" id="152213at2"/>
<keyword evidence="1" id="KW-0472">Membrane</keyword>
<keyword evidence="1" id="KW-1133">Transmembrane helix</keyword>
<dbReference type="PANTHER" id="PTHR40042:SF1">
    <property type="entry name" value="DUF1405 DOMAIN-CONTAINING PROTEIN"/>
    <property type="match status" value="1"/>
</dbReference>
<feature type="transmembrane region" description="Helical" evidence="1">
    <location>
        <begin position="47"/>
        <end position="70"/>
    </location>
</feature>
<accession>A0A3S0JS26</accession>
<feature type="transmembrane region" description="Helical" evidence="1">
    <location>
        <begin position="110"/>
        <end position="129"/>
    </location>
</feature>
<dbReference type="EMBL" id="RXNR01000021">
    <property type="protein sequence ID" value="RTQ93240.1"/>
    <property type="molecule type" value="Genomic_DNA"/>
</dbReference>
<keyword evidence="3" id="KW-1185">Reference proteome</keyword>
<feature type="transmembrane region" description="Helical" evidence="1">
    <location>
        <begin position="77"/>
        <end position="98"/>
    </location>
</feature>
<dbReference type="Pfam" id="PF07187">
    <property type="entry name" value="DUF1405"/>
    <property type="match status" value="1"/>
</dbReference>
<dbReference type="AlphaFoldDB" id="A0A3S0JS26"/>
<name>A0A3S0JS26_9BACI</name>
<feature type="transmembrane region" description="Helical" evidence="1">
    <location>
        <begin position="171"/>
        <end position="190"/>
    </location>
</feature>
<proteinExistence type="predicted"/>
<reference evidence="2 3" key="1">
    <citation type="submission" date="2018-12" db="EMBL/GenBank/DDBJ databases">
        <authorList>
            <person name="Yu L."/>
        </authorList>
    </citation>
    <scope>NUCLEOTIDE SEQUENCE [LARGE SCALE GENOMIC DNA]</scope>
    <source>
        <strain evidence="2 3">S5H2222</strain>
    </source>
</reference>
<organism evidence="2 3">
    <name type="scientific">Lysinibacillus telephonicus</name>
    <dbReference type="NCBI Taxonomy" id="1714840"/>
    <lineage>
        <taxon>Bacteria</taxon>
        <taxon>Bacillati</taxon>
        <taxon>Bacillota</taxon>
        <taxon>Bacilli</taxon>
        <taxon>Bacillales</taxon>
        <taxon>Bacillaceae</taxon>
        <taxon>Lysinibacillus</taxon>
    </lineage>
</organism>
<dbReference type="Proteomes" id="UP000276349">
    <property type="component" value="Unassembled WGS sequence"/>
</dbReference>
<dbReference type="RefSeq" id="WP_126294175.1">
    <property type="nucleotide sequence ID" value="NZ_CP155468.1"/>
</dbReference>
<feature type="transmembrane region" description="Helical" evidence="1">
    <location>
        <begin position="136"/>
        <end position="156"/>
    </location>
</feature>
<dbReference type="InterPro" id="IPR009845">
    <property type="entry name" value="DUF1405"/>
</dbReference>